<dbReference type="SMART" id="SM00387">
    <property type="entry name" value="HATPase_c"/>
    <property type="match status" value="1"/>
</dbReference>
<sequence>MSLSDIPTDRLHRFRELLGLSELPENPLARWADVLGARPEDFAERIQAFVQESPQLRIVQDNLPDPSKLRRNWMEWFSGLFRQGLGDELLTRLWRSGQAHVAYNVDHRLISMAYALARVFLHEKVVASVPGNDAPPVLRAIDAFIDFSLLVETDAFVTFATRCELDVIQGIAHQVRNPIMVIGSQARRLVRLRGQDVEVTAAAQVVLEEAARLDALARSVTHYMDVSQREPAAETTPLSPILQAVLARIAAQPDRLKVVLDVAVAPEADRLAMAPNDLDTLLFALLDNAVRYAAPENPRVSVLCQPNNGRRGFAMLTIENTGQTLTAEELTRIFSPFHSTDPMATGMGLAMAKTIARKYSGGIAMGLIEGGTRCVLTLPLAQEGAAPPDASAPR</sequence>
<protein>
    <recommendedName>
        <fullName evidence="2">histidine kinase</fullName>
        <ecNumber evidence="2">2.7.13.3</ecNumber>
    </recommendedName>
</protein>
<dbReference type="InterPro" id="IPR005467">
    <property type="entry name" value="His_kinase_dom"/>
</dbReference>
<dbReference type="PANTHER" id="PTHR44936">
    <property type="entry name" value="SENSOR PROTEIN CREC"/>
    <property type="match status" value="1"/>
</dbReference>
<comment type="catalytic activity">
    <reaction evidence="1">
        <text>ATP + protein L-histidine = ADP + protein N-phospho-L-histidine.</text>
        <dbReference type="EC" id="2.7.13.3"/>
    </reaction>
</comment>
<proteinExistence type="predicted"/>
<name>A0A7C9IVT2_9BACT</name>
<evidence type="ECO:0000256" key="7">
    <source>
        <dbReference type="ARBA" id="ARBA00022840"/>
    </source>
</evidence>
<dbReference type="CDD" id="cd00082">
    <property type="entry name" value="HisKA"/>
    <property type="match status" value="1"/>
</dbReference>
<dbReference type="PRINTS" id="PR00344">
    <property type="entry name" value="BCTRLSENSOR"/>
</dbReference>
<evidence type="ECO:0000256" key="6">
    <source>
        <dbReference type="ARBA" id="ARBA00022777"/>
    </source>
</evidence>
<keyword evidence="7" id="KW-0067">ATP-binding</keyword>
<evidence type="ECO:0000256" key="2">
    <source>
        <dbReference type="ARBA" id="ARBA00012438"/>
    </source>
</evidence>
<dbReference type="InterPro" id="IPR039379">
    <property type="entry name" value="Protoglobin_sensor_dom"/>
</dbReference>
<evidence type="ECO:0000313" key="10">
    <source>
        <dbReference type="Proteomes" id="UP000482487"/>
    </source>
</evidence>
<evidence type="ECO:0000256" key="3">
    <source>
        <dbReference type="ARBA" id="ARBA00022553"/>
    </source>
</evidence>
<dbReference type="SUPFAM" id="SSF55874">
    <property type="entry name" value="ATPase domain of HSP90 chaperone/DNA topoisomerase II/histidine kinase"/>
    <property type="match status" value="1"/>
</dbReference>
<keyword evidence="3" id="KW-0597">Phosphoprotein</keyword>
<dbReference type="GO" id="GO:0005886">
    <property type="term" value="C:plasma membrane"/>
    <property type="evidence" value="ECO:0007669"/>
    <property type="project" value="UniProtKB-SubCell"/>
</dbReference>
<reference evidence="9 10" key="1">
    <citation type="submission" date="2020-01" db="EMBL/GenBank/DDBJ databases">
        <title>Genome sequence of Desulfovibrio aerotolerans DSM 16695(T).</title>
        <authorList>
            <person name="Karnachuk O."/>
            <person name="Avakyan M."/>
            <person name="Mardanov A."/>
            <person name="Kadnikov V."/>
            <person name="Ravin N."/>
        </authorList>
    </citation>
    <scope>NUCLEOTIDE SEQUENCE [LARGE SCALE GENOMIC DNA]</scope>
    <source>
        <strain evidence="9 10">DSM 16695</strain>
    </source>
</reference>
<dbReference type="Gene3D" id="1.10.490.10">
    <property type="entry name" value="Globins"/>
    <property type="match status" value="1"/>
</dbReference>
<keyword evidence="5" id="KW-0547">Nucleotide-binding</keyword>
<evidence type="ECO:0000313" key="9">
    <source>
        <dbReference type="EMBL" id="MYL84203.1"/>
    </source>
</evidence>
<dbReference type="InterPro" id="IPR050980">
    <property type="entry name" value="2C_sensor_his_kinase"/>
</dbReference>
<dbReference type="OrthoDB" id="5444178at2"/>
<dbReference type="EC" id="2.7.13.3" evidence="2"/>
<dbReference type="InterPro" id="IPR036890">
    <property type="entry name" value="HATPase_C_sf"/>
</dbReference>
<dbReference type="RefSeq" id="WP_160961997.1">
    <property type="nucleotide sequence ID" value="NZ_WVUD01000027.1"/>
</dbReference>
<dbReference type="CDD" id="cd01068">
    <property type="entry name" value="globin_sensor"/>
    <property type="match status" value="1"/>
</dbReference>
<accession>A0A7C9IVT2</accession>
<dbReference type="Proteomes" id="UP000482487">
    <property type="component" value="Unassembled WGS sequence"/>
</dbReference>
<dbReference type="InterPro" id="IPR012292">
    <property type="entry name" value="Globin/Proto"/>
</dbReference>
<dbReference type="EMBL" id="WVUD01000027">
    <property type="protein sequence ID" value="MYL84203.1"/>
    <property type="molecule type" value="Genomic_DNA"/>
</dbReference>
<organism evidence="9 10">
    <name type="scientific">Solidesulfovibrio aerotolerans</name>
    <dbReference type="NCBI Taxonomy" id="295255"/>
    <lineage>
        <taxon>Bacteria</taxon>
        <taxon>Pseudomonadati</taxon>
        <taxon>Thermodesulfobacteriota</taxon>
        <taxon>Desulfovibrionia</taxon>
        <taxon>Desulfovibrionales</taxon>
        <taxon>Desulfovibrionaceae</taxon>
        <taxon>Solidesulfovibrio</taxon>
    </lineage>
</organism>
<dbReference type="Gene3D" id="3.30.565.10">
    <property type="entry name" value="Histidine kinase-like ATPase, C-terminal domain"/>
    <property type="match status" value="1"/>
</dbReference>
<gene>
    <name evidence="9" type="ORF">GTA51_13810</name>
</gene>
<keyword evidence="4" id="KW-0808">Transferase</keyword>
<dbReference type="GO" id="GO:0020037">
    <property type="term" value="F:heme binding"/>
    <property type="evidence" value="ECO:0007669"/>
    <property type="project" value="InterPro"/>
</dbReference>
<dbReference type="GO" id="GO:0019825">
    <property type="term" value="F:oxygen binding"/>
    <property type="evidence" value="ECO:0007669"/>
    <property type="project" value="InterPro"/>
</dbReference>
<keyword evidence="10" id="KW-1185">Reference proteome</keyword>
<evidence type="ECO:0000259" key="8">
    <source>
        <dbReference type="PROSITE" id="PS50109"/>
    </source>
</evidence>
<dbReference type="InterPro" id="IPR004358">
    <property type="entry name" value="Sig_transdc_His_kin-like_C"/>
</dbReference>
<dbReference type="InterPro" id="IPR003594">
    <property type="entry name" value="HATPase_dom"/>
</dbReference>
<dbReference type="GO" id="GO:0005524">
    <property type="term" value="F:ATP binding"/>
    <property type="evidence" value="ECO:0007669"/>
    <property type="project" value="UniProtKB-KW"/>
</dbReference>
<feature type="domain" description="Histidine kinase" evidence="8">
    <location>
        <begin position="170"/>
        <end position="382"/>
    </location>
</feature>
<dbReference type="Pfam" id="PF02518">
    <property type="entry name" value="HATPase_c"/>
    <property type="match status" value="1"/>
</dbReference>
<evidence type="ECO:0000256" key="4">
    <source>
        <dbReference type="ARBA" id="ARBA00022679"/>
    </source>
</evidence>
<dbReference type="AlphaFoldDB" id="A0A7C9IVT2"/>
<dbReference type="PROSITE" id="PS50109">
    <property type="entry name" value="HIS_KIN"/>
    <property type="match status" value="1"/>
</dbReference>
<evidence type="ECO:0000256" key="1">
    <source>
        <dbReference type="ARBA" id="ARBA00000085"/>
    </source>
</evidence>
<comment type="caution">
    <text evidence="9">The sequence shown here is derived from an EMBL/GenBank/DDBJ whole genome shotgun (WGS) entry which is preliminary data.</text>
</comment>
<dbReference type="InterPro" id="IPR003661">
    <property type="entry name" value="HisK_dim/P_dom"/>
</dbReference>
<keyword evidence="6" id="KW-0418">Kinase</keyword>
<dbReference type="PANTHER" id="PTHR44936:SF10">
    <property type="entry name" value="SENSOR PROTEIN RSTB"/>
    <property type="match status" value="1"/>
</dbReference>
<evidence type="ECO:0000256" key="5">
    <source>
        <dbReference type="ARBA" id="ARBA00022741"/>
    </source>
</evidence>
<dbReference type="GO" id="GO:0000155">
    <property type="term" value="F:phosphorelay sensor kinase activity"/>
    <property type="evidence" value="ECO:0007669"/>
    <property type="project" value="InterPro"/>
</dbReference>